<sequence>MSRLWLNARYLSRHRPALREQVLKQEELWRGRLVEVIGAGVEEGVFTTADPLITAIQILVVMDGLAAHANTDRGERPAAVNDLAATTAERELGLPRGTLAERARAMTLDAMAPDAMAPYTATA</sequence>
<dbReference type="InterPro" id="IPR036271">
    <property type="entry name" value="Tet_transcr_reg_TetR-rel_C_sf"/>
</dbReference>
<dbReference type="Gene3D" id="1.10.357.10">
    <property type="entry name" value="Tetracycline Repressor, domain 2"/>
    <property type="match status" value="1"/>
</dbReference>
<accession>A0ABS7QUD8</accession>
<dbReference type="InterPro" id="IPR039538">
    <property type="entry name" value="BetI_C"/>
</dbReference>
<proteinExistence type="predicted"/>
<feature type="domain" description="BetI-type transcriptional repressor C-terminal" evidence="1">
    <location>
        <begin position="3"/>
        <end position="92"/>
    </location>
</feature>
<dbReference type="EMBL" id="JAINVZ010000012">
    <property type="protein sequence ID" value="MBY8886810.1"/>
    <property type="molecule type" value="Genomic_DNA"/>
</dbReference>
<dbReference type="Pfam" id="PF13977">
    <property type="entry name" value="TetR_C_6"/>
    <property type="match status" value="1"/>
</dbReference>
<gene>
    <name evidence="2" type="ORF">K7472_18330</name>
</gene>
<name>A0ABS7QUD8_9ACTN</name>
<evidence type="ECO:0000259" key="1">
    <source>
        <dbReference type="Pfam" id="PF13977"/>
    </source>
</evidence>
<evidence type="ECO:0000313" key="2">
    <source>
        <dbReference type="EMBL" id="MBY8886810.1"/>
    </source>
</evidence>
<keyword evidence="3" id="KW-1185">Reference proteome</keyword>
<reference evidence="2 3" key="1">
    <citation type="submission" date="2021-08" db="EMBL/GenBank/DDBJ databases">
        <title>Streptomyces sp. PTM05 isolated from lichen.</title>
        <authorList>
            <person name="Somphong A."/>
            <person name="Phongsopitanun W."/>
            <person name="Tanasupawat S."/>
        </authorList>
    </citation>
    <scope>NUCLEOTIDE SEQUENCE [LARGE SCALE GENOMIC DNA]</scope>
    <source>
        <strain evidence="2 3">Ptm05</strain>
    </source>
</reference>
<evidence type="ECO:0000313" key="3">
    <source>
        <dbReference type="Proteomes" id="UP001198565"/>
    </source>
</evidence>
<comment type="caution">
    <text evidence="2">The sequence shown here is derived from an EMBL/GenBank/DDBJ whole genome shotgun (WGS) entry which is preliminary data.</text>
</comment>
<protein>
    <submittedName>
        <fullName evidence="2">TetR family transcriptional regulator C-terminal domain-containing protein</fullName>
    </submittedName>
</protein>
<dbReference type="SUPFAM" id="SSF48498">
    <property type="entry name" value="Tetracyclin repressor-like, C-terminal domain"/>
    <property type="match status" value="1"/>
</dbReference>
<organism evidence="2 3">
    <name type="scientific">Streptantibioticus parmotrematis</name>
    <dbReference type="NCBI Taxonomy" id="2873249"/>
    <lineage>
        <taxon>Bacteria</taxon>
        <taxon>Bacillati</taxon>
        <taxon>Actinomycetota</taxon>
        <taxon>Actinomycetes</taxon>
        <taxon>Kitasatosporales</taxon>
        <taxon>Streptomycetaceae</taxon>
        <taxon>Streptantibioticus</taxon>
    </lineage>
</organism>
<dbReference type="Proteomes" id="UP001198565">
    <property type="component" value="Unassembled WGS sequence"/>
</dbReference>